<dbReference type="EMBL" id="VSSQ01016001">
    <property type="protein sequence ID" value="MPM56921.1"/>
    <property type="molecule type" value="Genomic_DNA"/>
</dbReference>
<name>A0A645AX93_9ZZZZ</name>
<reference evidence="2" key="1">
    <citation type="submission" date="2019-08" db="EMBL/GenBank/DDBJ databases">
        <authorList>
            <person name="Kucharzyk K."/>
            <person name="Murdoch R.W."/>
            <person name="Higgins S."/>
            <person name="Loffler F."/>
        </authorList>
    </citation>
    <scope>NUCLEOTIDE SEQUENCE</scope>
</reference>
<dbReference type="SUPFAM" id="SSF159941">
    <property type="entry name" value="MM3350-like"/>
    <property type="match status" value="1"/>
</dbReference>
<organism evidence="2">
    <name type="scientific">bioreactor metagenome</name>
    <dbReference type="NCBI Taxonomy" id="1076179"/>
    <lineage>
        <taxon>unclassified sequences</taxon>
        <taxon>metagenomes</taxon>
        <taxon>ecological metagenomes</taxon>
    </lineage>
</organism>
<sequence length="78" mass="8992">MDDQLLQALIIKGQGACPPEDCGGAWGYENLKVVLSDKKNPEHKEMKEWLGLGQKEIWDSEEFDLIQHQELLDDYFDV</sequence>
<evidence type="ECO:0000259" key="1">
    <source>
        <dbReference type="Pfam" id="PF07929"/>
    </source>
</evidence>
<dbReference type="Pfam" id="PF07929">
    <property type="entry name" value="PRiA4_ORF3"/>
    <property type="match status" value="1"/>
</dbReference>
<evidence type="ECO:0000313" key="2">
    <source>
        <dbReference type="EMBL" id="MPM56921.1"/>
    </source>
</evidence>
<dbReference type="InterPro" id="IPR024047">
    <property type="entry name" value="MM3350-like_sf"/>
</dbReference>
<protein>
    <recommendedName>
        <fullName evidence="1">Plasmid pRiA4b Orf3-like domain-containing protein</fullName>
    </recommendedName>
</protein>
<dbReference type="AlphaFoldDB" id="A0A645AX93"/>
<comment type="caution">
    <text evidence="2">The sequence shown here is derived from an EMBL/GenBank/DDBJ whole genome shotgun (WGS) entry which is preliminary data.</text>
</comment>
<dbReference type="PANTHER" id="PTHR41878">
    <property type="entry name" value="LEXA REPRESSOR-RELATED"/>
    <property type="match status" value="1"/>
</dbReference>
<dbReference type="InterPro" id="IPR012912">
    <property type="entry name" value="Plasmid_pRiA4b_Orf3-like"/>
</dbReference>
<feature type="domain" description="Plasmid pRiA4b Orf3-like" evidence="1">
    <location>
        <begin position="7"/>
        <end position="65"/>
    </location>
</feature>
<accession>A0A645AX93</accession>
<gene>
    <name evidence="2" type="ORF">SDC9_103738</name>
</gene>
<dbReference type="Gene3D" id="3.10.290.30">
    <property type="entry name" value="MM3350-like"/>
    <property type="match status" value="1"/>
</dbReference>
<dbReference type="PANTHER" id="PTHR41878:SF1">
    <property type="entry name" value="TNPR PROTEIN"/>
    <property type="match status" value="1"/>
</dbReference>
<proteinExistence type="predicted"/>